<comment type="caution">
    <text evidence="2">The sequence shown here is derived from an EMBL/GenBank/DDBJ whole genome shotgun (WGS) entry which is preliminary data.</text>
</comment>
<dbReference type="EMBL" id="JAINUG010000036">
    <property type="protein sequence ID" value="KAJ8408081.1"/>
    <property type="molecule type" value="Genomic_DNA"/>
</dbReference>
<dbReference type="AlphaFoldDB" id="A0AAD7SUJ7"/>
<evidence type="ECO:0000313" key="3">
    <source>
        <dbReference type="Proteomes" id="UP001221898"/>
    </source>
</evidence>
<feature type="compositionally biased region" description="Polar residues" evidence="1">
    <location>
        <begin position="107"/>
        <end position="119"/>
    </location>
</feature>
<keyword evidence="3" id="KW-1185">Reference proteome</keyword>
<name>A0AAD7SUJ7_9TELE</name>
<reference evidence="2" key="1">
    <citation type="journal article" date="2023" name="Science">
        <title>Genome structures resolve the early diversification of teleost fishes.</title>
        <authorList>
            <person name="Parey E."/>
            <person name="Louis A."/>
            <person name="Montfort J."/>
            <person name="Bouchez O."/>
            <person name="Roques C."/>
            <person name="Iampietro C."/>
            <person name="Lluch J."/>
            <person name="Castinel A."/>
            <person name="Donnadieu C."/>
            <person name="Desvignes T."/>
            <person name="Floi Bucao C."/>
            <person name="Jouanno E."/>
            <person name="Wen M."/>
            <person name="Mejri S."/>
            <person name="Dirks R."/>
            <person name="Jansen H."/>
            <person name="Henkel C."/>
            <person name="Chen W.J."/>
            <person name="Zahm M."/>
            <person name="Cabau C."/>
            <person name="Klopp C."/>
            <person name="Thompson A.W."/>
            <person name="Robinson-Rechavi M."/>
            <person name="Braasch I."/>
            <person name="Lecointre G."/>
            <person name="Bobe J."/>
            <person name="Postlethwait J.H."/>
            <person name="Berthelot C."/>
            <person name="Roest Crollius H."/>
            <person name="Guiguen Y."/>
        </authorList>
    </citation>
    <scope>NUCLEOTIDE SEQUENCE</scope>
    <source>
        <strain evidence="2">NC1722</strain>
    </source>
</reference>
<feature type="region of interest" description="Disordered" evidence="1">
    <location>
        <begin position="103"/>
        <end position="124"/>
    </location>
</feature>
<protein>
    <submittedName>
        <fullName evidence="2">Uncharacterized protein</fullName>
    </submittedName>
</protein>
<feature type="region of interest" description="Disordered" evidence="1">
    <location>
        <begin position="1"/>
        <end position="51"/>
    </location>
</feature>
<evidence type="ECO:0000256" key="1">
    <source>
        <dbReference type="SAM" id="MobiDB-lite"/>
    </source>
</evidence>
<evidence type="ECO:0000313" key="2">
    <source>
        <dbReference type="EMBL" id="KAJ8408081.1"/>
    </source>
</evidence>
<organism evidence="2 3">
    <name type="scientific">Aldrovandia affinis</name>
    <dbReference type="NCBI Taxonomy" id="143900"/>
    <lineage>
        <taxon>Eukaryota</taxon>
        <taxon>Metazoa</taxon>
        <taxon>Chordata</taxon>
        <taxon>Craniata</taxon>
        <taxon>Vertebrata</taxon>
        <taxon>Euteleostomi</taxon>
        <taxon>Actinopterygii</taxon>
        <taxon>Neopterygii</taxon>
        <taxon>Teleostei</taxon>
        <taxon>Notacanthiformes</taxon>
        <taxon>Halosauridae</taxon>
        <taxon>Aldrovandia</taxon>
    </lineage>
</organism>
<feature type="compositionally biased region" description="Basic and acidic residues" evidence="1">
    <location>
        <begin position="1"/>
        <end position="12"/>
    </location>
</feature>
<proteinExistence type="predicted"/>
<gene>
    <name evidence="2" type="ORF">AAFF_G00263090</name>
</gene>
<sequence>MTHFQESDDYNKTIDPQSGGGRERENSTEFGPGTGRYGDPMDSVPCFSKRKRGSGRDVVWAGHVVGGWSPSATGSPCVSAWSTGRGTRQAAVSLCPWPPSPRVELSLSPTEAPTLSSSKRPARAAVRKDPLTLWPMVSVWARSRDPARRIGPY</sequence>
<dbReference type="Proteomes" id="UP001221898">
    <property type="component" value="Unassembled WGS sequence"/>
</dbReference>
<accession>A0AAD7SUJ7</accession>